<feature type="non-terminal residue" evidence="2">
    <location>
        <position position="1"/>
    </location>
</feature>
<gene>
    <name evidence="2" type="ORF">S06H3_21477</name>
</gene>
<evidence type="ECO:0000313" key="2">
    <source>
        <dbReference type="EMBL" id="GAI06048.1"/>
    </source>
</evidence>
<dbReference type="EMBL" id="BARV01011287">
    <property type="protein sequence ID" value="GAI06048.1"/>
    <property type="molecule type" value="Genomic_DNA"/>
</dbReference>
<keyword evidence="1" id="KW-0472">Membrane</keyword>
<name>X1KH92_9ZZZZ</name>
<comment type="caution">
    <text evidence="2">The sequence shown here is derived from an EMBL/GenBank/DDBJ whole genome shotgun (WGS) entry which is preliminary data.</text>
</comment>
<keyword evidence="1" id="KW-0812">Transmembrane</keyword>
<dbReference type="AlphaFoldDB" id="X1KH92"/>
<protein>
    <submittedName>
        <fullName evidence="2">Uncharacterized protein</fullName>
    </submittedName>
</protein>
<organism evidence="2">
    <name type="scientific">marine sediment metagenome</name>
    <dbReference type="NCBI Taxonomy" id="412755"/>
    <lineage>
        <taxon>unclassified sequences</taxon>
        <taxon>metagenomes</taxon>
        <taxon>ecological metagenomes</taxon>
    </lineage>
</organism>
<keyword evidence="1" id="KW-1133">Transmembrane helix</keyword>
<accession>X1KH92</accession>
<evidence type="ECO:0000256" key="1">
    <source>
        <dbReference type="SAM" id="Phobius"/>
    </source>
</evidence>
<reference evidence="2" key="1">
    <citation type="journal article" date="2014" name="Front. Microbiol.">
        <title>High frequency of phylogenetically diverse reductive dehalogenase-homologous genes in deep subseafloor sedimentary metagenomes.</title>
        <authorList>
            <person name="Kawai M."/>
            <person name="Futagami T."/>
            <person name="Toyoda A."/>
            <person name="Takaki Y."/>
            <person name="Nishi S."/>
            <person name="Hori S."/>
            <person name="Arai W."/>
            <person name="Tsubouchi T."/>
            <person name="Morono Y."/>
            <person name="Uchiyama I."/>
            <person name="Ito T."/>
            <person name="Fujiyama A."/>
            <person name="Inagaki F."/>
            <person name="Takami H."/>
        </authorList>
    </citation>
    <scope>NUCLEOTIDE SEQUENCE</scope>
    <source>
        <strain evidence="2">Expedition CK06-06</strain>
    </source>
</reference>
<feature type="transmembrane region" description="Helical" evidence="1">
    <location>
        <begin position="198"/>
        <end position="219"/>
    </location>
</feature>
<sequence length="230" mass="26913">QVYNSNFNFVKAIQLSEDKNDTEIIAEFIIEEFNLKQNEITRNLEKNGVAMKTRDLNSCYIDTKIALGDTNVFRGDFDSILFSDRTPIYNPIMEFLKEHEETEIKEDLIKTLAETFEVSSKEQALYNYSFIKKWFVGMVGTALKKEVSPLSLVLCGDVQGTGKTEWYRKLLPNDLKSLYAESKLDAGKDDEILMTQKILIMFFYIFFFKYLIPCFRFSIMKNIWIIRNKT</sequence>
<proteinExistence type="predicted"/>